<dbReference type="GO" id="GO:0016567">
    <property type="term" value="P:protein ubiquitination"/>
    <property type="evidence" value="ECO:0007669"/>
    <property type="project" value="InterPro"/>
</dbReference>
<keyword evidence="3" id="KW-0808">Transferase</keyword>
<dbReference type="Proteomes" id="UP000615446">
    <property type="component" value="Unassembled WGS sequence"/>
</dbReference>
<keyword evidence="7" id="KW-0833">Ubl conjugation pathway</keyword>
<reference evidence="12 14" key="1">
    <citation type="submission" date="2017-11" db="EMBL/GenBank/DDBJ databases">
        <title>The genome of Rhizophagus clarus HR1 reveals common genetic basis of auxotrophy among arbuscular mycorrhizal fungi.</title>
        <authorList>
            <person name="Kobayashi Y."/>
        </authorList>
    </citation>
    <scope>NUCLEOTIDE SEQUENCE [LARGE SCALE GENOMIC DNA]</scope>
    <source>
        <strain evidence="12 14">HR1</strain>
    </source>
</reference>
<dbReference type="PROSITE" id="PS51873">
    <property type="entry name" value="TRIAD"/>
    <property type="match status" value="1"/>
</dbReference>
<keyword evidence="6 9" id="KW-0863">Zinc-finger</keyword>
<evidence type="ECO:0000256" key="5">
    <source>
        <dbReference type="ARBA" id="ARBA00022737"/>
    </source>
</evidence>
<evidence type="ECO:0000256" key="6">
    <source>
        <dbReference type="ARBA" id="ARBA00022771"/>
    </source>
</evidence>
<feature type="domain" description="RING-type" evidence="11">
    <location>
        <begin position="1"/>
        <end position="215"/>
    </location>
</feature>
<evidence type="ECO:0000313" key="14">
    <source>
        <dbReference type="Proteomes" id="UP000247702"/>
    </source>
</evidence>
<dbReference type="EMBL" id="BLAL01000228">
    <property type="protein sequence ID" value="GES93529.1"/>
    <property type="molecule type" value="Genomic_DNA"/>
</dbReference>
<keyword evidence="4" id="KW-0479">Metal-binding</keyword>
<evidence type="ECO:0000256" key="1">
    <source>
        <dbReference type="ARBA" id="ARBA00001798"/>
    </source>
</evidence>
<keyword evidence="8" id="KW-0862">Zinc</keyword>
<evidence type="ECO:0000313" key="13">
    <source>
        <dbReference type="EMBL" id="GES93529.1"/>
    </source>
</evidence>
<dbReference type="OrthoDB" id="1431934at2759"/>
<dbReference type="Pfam" id="PF01485">
    <property type="entry name" value="IBR"/>
    <property type="match status" value="1"/>
</dbReference>
<comment type="caution">
    <text evidence="12">The sequence shown here is derived from an EMBL/GenBank/DDBJ whole genome shotgun (WGS) entry which is preliminary data.</text>
</comment>
<evidence type="ECO:0000313" key="12">
    <source>
        <dbReference type="EMBL" id="GBB85457.1"/>
    </source>
</evidence>
<evidence type="ECO:0000256" key="3">
    <source>
        <dbReference type="ARBA" id="ARBA00022679"/>
    </source>
</evidence>
<dbReference type="SMART" id="SM00647">
    <property type="entry name" value="IBR"/>
    <property type="match status" value="2"/>
</dbReference>
<evidence type="ECO:0000256" key="4">
    <source>
        <dbReference type="ARBA" id="ARBA00022723"/>
    </source>
</evidence>
<evidence type="ECO:0000256" key="7">
    <source>
        <dbReference type="ARBA" id="ARBA00022786"/>
    </source>
</evidence>
<organism evidence="12 14">
    <name type="scientific">Rhizophagus clarus</name>
    <dbReference type="NCBI Taxonomy" id="94130"/>
    <lineage>
        <taxon>Eukaryota</taxon>
        <taxon>Fungi</taxon>
        <taxon>Fungi incertae sedis</taxon>
        <taxon>Mucoromycota</taxon>
        <taxon>Glomeromycotina</taxon>
        <taxon>Glomeromycetes</taxon>
        <taxon>Glomerales</taxon>
        <taxon>Glomeraceae</taxon>
        <taxon>Rhizophagus</taxon>
    </lineage>
</organism>
<dbReference type="InterPro" id="IPR044066">
    <property type="entry name" value="TRIAD_supradom"/>
</dbReference>
<dbReference type="InterPro" id="IPR013083">
    <property type="entry name" value="Znf_RING/FYVE/PHD"/>
</dbReference>
<dbReference type="InterPro" id="IPR002867">
    <property type="entry name" value="IBR_dom"/>
</dbReference>
<dbReference type="GO" id="GO:0061630">
    <property type="term" value="F:ubiquitin protein ligase activity"/>
    <property type="evidence" value="ECO:0007669"/>
    <property type="project" value="UniProtKB-EC"/>
</dbReference>
<dbReference type="Gene3D" id="3.30.40.10">
    <property type="entry name" value="Zinc/RING finger domain, C3HC4 (zinc finger)"/>
    <property type="match status" value="1"/>
</dbReference>
<accession>A0A2Z6Q5V7</accession>
<protein>
    <recommendedName>
        <fullName evidence="2">RBR-type E3 ubiquitin transferase</fullName>
        <ecNumber evidence="2">2.3.2.31</ecNumber>
    </recommendedName>
</protein>
<dbReference type="Pfam" id="PF22191">
    <property type="entry name" value="IBR_1"/>
    <property type="match status" value="1"/>
</dbReference>
<gene>
    <name evidence="13" type="ORF">RCL2_002027200</name>
    <name evidence="12" type="ORF">RclHR1_00120011</name>
</gene>
<dbReference type="AlphaFoldDB" id="A0A2Z6Q5V7"/>
<dbReference type="PANTHER" id="PTHR11685">
    <property type="entry name" value="RBR FAMILY RING FINGER AND IBR DOMAIN-CONTAINING"/>
    <property type="match status" value="1"/>
</dbReference>
<dbReference type="InterPro" id="IPR001841">
    <property type="entry name" value="Znf_RING"/>
</dbReference>
<comment type="catalytic activity">
    <reaction evidence="1">
        <text>[E2 ubiquitin-conjugating enzyme]-S-ubiquitinyl-L-cysteine + [acceptor protein]-L-lysine = [E2 ubiquitin-conjugating enzyme]-L-cysteine + [acceptor protein]-N(6)-ubiquitinyl-L-lysine.</text>
        <dbReference type="EC" id="2.3.2.31"/>
    </reaction>
</comment>
<evidence type="ECO:0000256" key="2">
    <source>
        <dbReference type="ARBA" id="ARBA00012251"/>
    </source>
</evidence>
<dbReference type="STRING" id="94130.A0A2Z6Q5V7"/>
<dbReference type="SUPFAM" id="SSF57850">
    <property type="entry name" value="RING/U-box"/>
    <property type="match status" value="3"/>
</dbReference>
<dbReference type="InterPro" id="IPR031127">
    <property type="entry name" value="E3_UB_ligase_RBR"/>
</dbReference>
<dbReference type="EMBL" id="BEXD01000224">
    <property type="protein sequence ID" value="GBB85457.1"/>
    <property type="molecule type" value="Genomic_DNA"/>
</dbReference>
<evidence type="ECO:0000256" key="9">
    <source>
        <dbReference type="PROSITE-ProRule" id="PRU00175"/>
    </source>
</evidence>
<dbReference type="GO" id="GO:0008270">
    <property type="term" value="F:zinc ion binding"/>
    <property type="evidence" value="ECO:0007669"/>
    <property type="project" value="UniProtKB-KW"/>
</dbReference>
<evidence type="ECO:0000256" key="8">
    <source>
        <dbReference type="ARBA" id="ARBA00022833"/>
    </source>
</evidence>
<dbReference type="PROSITE" id="PS50089">
    <property type="entry name" value="ZF_RING_2"/>
    <property type="match status" value="1"/>
</dbReference>
<proteinExistence type="predicted"/>
<keyword evidence="14" id="KW-1185">Reference proteome</keyword>
<reference evidence="13" key="2">
    <citation type="submission" date="2019-10" db="EMBL/GenBank/DDBJ databases">
        <title>Conservation and host-specific expression of non-tandemly repeated heterogenous ribosome RNA gene in arbuscular mycorrhizal fungi.</title>
        <authorList>
            <person name="Maeda T."/>
            <person name="Kobayashi Y."/>
            <person name="Nakagawa T."/>
            <person name="Ezawa T."/>
            <person name="Yamaguchi K."/>
            <person name="Bino T."/>
            <person name="Nishimoto Y."/>
            <person name="Shigenobu S."/>
            <person name="Kawaguchi M."/>
        </authorList>
    </citation>
    <scope>NUCLEOTIDE SEQUENCE</scope>
    <source>
        <strain evidence="13">HR1</strain>
    </source>
</reference>
<dbReference type="Gene3D" id="1.20.120.1750">
    <property type="match status" value="1"/>
</dbReference>
<evidence type="ECO:0000259" key="11">
    <source>
        <dbReference type="PROSITE" id="PS51873"/>
    </source>
</evidence>
<feature type="domain" description="RING-type" evidence="10">
    <location>
        <begin position="5"/>
        <end position="54"/>
    </location>
</feature>
<evidence type="ECO:0000259" key="10">
    <source>
        <dbReference type="PROSITE" id="PS50089"/>
    </source>
</evidence>
<name>A0A2Z6Q5V7_9GLOM</name>
<dbReference type="Proteomes" id="UP000247702">
    <property type="component" value="Unassembled WGS sequence"/>
</dbReference>
<keyword evidence="5" id="KW-0677">Repeat</keyword>
<dbReference type="EC" id="2.3.2.31" evidence="2"/>
<sequence length="219" mass="25551">MDEECQICFELLPRQLFLQITANCNHELDVCETCVDKHIQAQLERKGDVEIYCPSSGCKKEMQHRDVKRIASKQVFERYDTLMLRQTLSKLPEFRWCKNSRCGSGQINFEEENAPIMTCEACGQKSCYTHDVPWHKGLTCSEYDIKRLGEDEATQDLLERETKPCPRCGVRITKDGGCHHMTCRVNTCKYEFCWLCLADYNEIRRNGNTSHRRTCQLYA</sequence>
<dbReference type="CDD" id="cd20335">
    <property type="entry name" value="BRcat_RBR"/>
    <property type="match status" value="1"/>
</dbReference>